<dbReference type="OrthoDB" id="4187847at2759"/>
<protein>
    <recommendedName>
        <fullName evidence="3 8">Mannan endo-1,6-alpha-mannosidase</fullName>
        <ecNumber evidence="3 8">3.2.1.101</ecNumber>
    </recommendedName>
</protein>
<evidence type="ECO:0000256" key="11">
    <source>
        <dbReference type="SAM" id="SignalP"/>
    </source>
</evidence>
<feature type="chain" id="PRO_5013290343" description="Mannan endo-1,6-alpha-mannosidase" evidence="11">
    <location>
        <begin position="24"/>
        <end position="460"/>
    </location>
</feature>
<dbReference type="Gene3D" id="1.50.10.20">
    <property type="match status" value="1"/>
</dbReference>
<evidence type="ECO:0000256" key="10">
    <source>
        <dbReference type="SAM" id="Phobius"/>
    </source>
</evidence>
<dbReference type="EC" id="3.2.1.101" evidence="3 8"/>
<dbReference type="GeneID" id="63727643"/>
<dbReference type="PANTHER" id="PTHR12145:SF37">
    <property type="entry name" value="MANNAN ENDO-1,6-ALPHA-MANNOSIDASE"/>
    <property type="match status" value="1"/>
</dbReference>
<dbReference type="RefSeq" id="XP_040666569.1">
    <property type="nucleotide sequence ID" value="XM_040812132.1"/>
</dbReference>
<feature type="region of interest" description="Disordered" evidence="9">
    <location>
        <begin position="402"/>
        <end position="422"/>
    </location>
</feature>
<dbReference type="SUPFAM" id="SSF48208">
    <property type="entry name" value="Six-hairpin glycosidases"/>
    <property type="match status" value="1"/>
</dbReference>
<dbReference type="InterPro" id="IPR005198">
    <property type="entry name" value="Glyco_hydro_76"/>
</dbReference>
<evidence type="ECO:0000256" key="7">
    <source>
        <dbReference type="ARBA" id="ARBA00023295"/>
    </source>
</evidence>
<dbReference type="GO" id="GO:0008496">
    <property type="term" value="F:mannan endo-1,6-alpha-mannosidase activity"/>
    <property type="evidence" value="ECO:0007669"/>
    <property type="project" value="UniProtKB-UniRule"/>
</dbReference>
<organism evidence="12 13">
    <name type="scientific">Aspergillus versicolor CBS 583.65</name>
    <dbReference type="NCBI Taxonomy" id="1036611"/>
    <lineage>
        <taxon>Eukaryota</taxon>
        <taxon>Fungi</taxon>
        <taxon>Dikarya</taxon>
        <taxon>Ascomycota</taxon>
        <taxon>Pezizomycotina</taxon>
        <taxon>Eurotiomycetes</taxon>
        <taxon>Eurotiomycetidae</taxon>
        <taxon>Eurotiales</taxon>
        <taxon>Aspergillaceae</taxon>
        <taxon>Aspergillus</taxon>
        <taxon>Aspergillus subgen. Nidulantes</taxon>
    </lineage>
</organism>
<evidence type="ECO:0000256" key="4">
    <source>
        <dbReference type="ARBA" id="ARBA00022729"/>
    </source>
</evidence>
<dbReference type="Pfam" id="PF03663">
    <property type="entry name" value="Glyco_hydro_76"/>
    <property type="match status" value="1"/>
</dbReference>
<dbReference type="InterPro" id="IPR008928">
    <property type="entry name" value="6-hairpin_glycosidase_sf"/>
</dbReference>
<keyword evidence="6" id="KW-0325">Glycoprotein</keyword>
<comment type="similarity">
    <text evidence="2 8">Belongs to the glycosyl hydrolase 76 family.</text>
</comment>
<comment type="catalytic activity">
    <reaction evidence="1 8">
        <text>Random hydrolysis of (1-&gt;6)-alpha-D-mannosidic linkages in unbranched (1-&gt;6)-mannans.</text>
        <dbReference type="EC" id="3.2.1.101"/>
    </reaction>
</comment>
<evidence type="ECO:0000313" key="12">
    <source>
        <dbReference type="EMBL" id="OJJ00807.1"/>
    </source>
</evidence>
<keyword evidence="7 8" id="KW-0326">Glycosidase</keyword>
<evidence type="ECO:0000256" key="3">
    <source>
        <dbReference type="ARBA" id="ARBA00012350"/>
    </source>
</evidence>
<evidence type="ECO:0000256" key="1">
    <source>
        <dbReference type="ARBA" id="ARBA00001452"/>
    </source>
</evidence>
<reference evidence="13" key="1">
    <citation type="journal article" date="2017" name="Genome Biol.">
        <title>Comparative genomics reveals high biological diversity and specific adaptations in the industrially and medically important fungal genus Aspergillus.</title>
        <authorList>
            <person name="de Vries R.P."/>
            <person name="Riley R."/>
            <person name="Wiebenga A."/>
            <person name="Aguilar-Osorio G."/>
            <person name="Amillis S."/>
            <person name="Uchima C.A."/>
            <person name="Anderluh G."/>
            <person name="Asadollahi M."/>
            <person name="Askin M."/>
            <person name="Barry K."/>
            <person name="Battaglia E."/>
            <person name="Bayram O."/>
            <person name="Benocci T."/>
            <person name="Braus-Stromeyer S.A."/>
            <person name="Caldana C."/>
            <person name="Canovas D."/>
            <person name="Cerqueira G.C."/>
            <person name="Chen F."/>
            <person name="Chen W."/>
            <person name="Choi C."/>
            <person name="Clum A."/>
            <person name="Dos Santos R.A."/>
            <person name="Damasio A.R."/>
            <person name="Diallinas G."/>
            <person name="Emri T."/>
            <person name="Fekete E."/>
            <person name="Flipphi M."/>
            <person name="Freyberg S."/>
            <person name="Gallo A."/>
            <person name="Gournas C."/>
            <person name="Habgood R."/>
            <person name="Hainaut M."/>
            <person name="Harispe M.L."/>
            <person name="Henrissat B."/>
            <person name="Hilden K.S."/>
            <person name="Hope R."/>
            <person name="Hossain A."/>
            <person name="Karabika E."/>
            <person name="Karaffa L."/>
            <person name="Karanyi Z."/>
            <person name="Krasevec N."/>
            <person name="Kuo A."/>
            <person name="Kusch H."/>
            <person name="LaButti K."/>
            <person name="Lagendijk E.L."/>
            <person name="Lapidus A."/>
            <person name="Levasseur A."/>
            <person name="Lindquist E."/>
            <person name="Lipzen A."/>
            <person name="Logrieco A.F."/>
            <person name="MacCabe A."/>
            <person name="Maekelae M.R."/>
            <person name="Malavazi I."/>
            <person name="Melin P."/>
            <person name="Meyer V."/>
            <person name="Mielnichuk N."/>
            <person name="Miskei M."/>
            <person name="Molnar A.P."/>
            <person name="Mule G."/>
            <person name="Ngan C.Y."/>
            <person name="Orejas M."/>
            <person name="Orosz E."/>
            <person name="Ouedraogo J.P."/>
            <person name="Overkamp K.M."/>
            <person name="Park H.-S."/>
            <person name="Perrone G."/>
            <person name="Piumi F."/>
            <person name="Punt P.J."/>
            <person name="Ram A.F."/>
            <person name="Ramon A."/>
            <person name="Rauscher S."/>
            <person name="Record E."/>
            <person name="Riano-Pachon D.M."/>
            <person name="Robert V."/>
            <person name="Roehrig J."/>
            <person name="Ruller R."/>
            <person name="Salamov A."/>
            <person name="Salih N.S."/>
            <person name="Samson R.A."/>
            <person name="Sandor E."/>
            <person name="Sanguinetti M."/>
            <person name="Schuetze T."/>
            <person name="Sepcic K."/>
            <person name="Shelest E."/>
            <person name="Sherlock G."/>
            <person name="Sophianopoulou V."/>
            <person name="Squina F.M."/>
            <person name="Sun H."/>
            <person name="Susca A."/>
            <person name="Todd R.B."/>
            <person name="Tsang A."/>
            <person name="Unkles S.E."/>
            <person name="van de Wiele N."/>
            <person name="van Rossen-Uffink D."/>
            <person name="Oliveira J.V."/>
            <person name="Vesth T.C."/>
            <person name="Visser J."/>
            <person name="Yu J.-H."/>
            <person name="Zhou M."/>
            <person name="Andersen M.R."/>
            <person name="Archer D.B."/>
            <person name="Baker S.E."/>
            <person name="Benoit I."/>
            <person name="Brakhage A.A."/>
            <person name="Braus G.H."/>
            <person name="Fischer R."/>
            <person name="Frisvad J.C."/>
            <person name="Goldman G.H."/>
            <person name="Houbraken J."/>
            <person name="Oakley B."/>
            <person name="Pocsi I."/>
            <person name="Scazzocchio C."/>
            <person name="Seiboth B."/>
            <person name="vanKuyk P.A."/>
            <person name="Wortman J."/>
            <person name="Dyer P.S."/>
            <person name="Grigoriev I.V."/>
        </authorList>
    </citation>
    <scope>NUCLEOTIDE SEQUENCE [LARGE SCALE GENOMIC DNA]</scope>
    <source>
        <strain evidence="13">CBS 583.65</strain>
    </source>
</reference>
<dbReference type="GO" id="GO:0016052">
    <property type="term" value="P:carbohydrate catabolic process"/>
    <property type="evidence" value="ECO:0007669"/>
    <property type="project" value="InterPro"/>
</dbReference>
<dbReference type="PANTHER" id="PTHR12145">
    <property type="entry name" value="MANNAN ENDO-1,6-ALPHA-MANNOSIDASE DCW1"/>
    <property type="match status" value="1"/>
</dbReference>
<gene>
    <name evidence="12" type="ORF">ASPVEDRAFT_40320</name>
</gene>
<evidence type="ECO:0000256" key="2">
    <source>
        <dbReference type="ARBA" id="ARBA00009699"/>
    </source>
</evidence>
<keyword evidence="13" id="KW-1185">Reference proteome</keyword>
<evidence type="ECO:0000256" key="9">
    <source>
        <dbReference type="SAM" id="MobiDB-lite"/>
    </source>
</evidence>
<dbReference type="Proteomes" id="UP000184073">
    <property type="component" value="Unassembled WGS sequence"/>
</dbReference>
<name>A0A1L9PH01_ASPVE</name>
<dbReference type="VEuPathDB" id="FungiDB:ASPVEDRAFT_40320"/>
<dbReference type="PIRSF" id="PIRSF016302">
    <property type="entry name" value="Man_a_manosd"/>
    <property type="match status" value="1"/>
</dbReference>
<feature type="transmembrane region" description="Helical" evidence="10">
    <location>
        <begin position="434"/>
        <end position="455"/>
    </location>
</feature>
<evidence type="ECO:0000256" key="5">
    <source>
        <dbReference type="ARBA" id="ARBA00022801"/>
    </source>
</evidence>
<keyword evidence="5 8" id="KW-0378">Hydrolase</keyword>
<evidence type="ECO:0000256" key="8">
    <source>
        <dbReference type="PIRNR" id="PIRNR016302"/>
    </source>
</evidence>
<evidence type="ECO:0000313" key="13">
    <source>
        <dbReference type="Proteomes" id="UP000184073"/>
    </source>
</evidence>
<keyword evidence="10" id="KW-0472">Membrane</keyword>
<accession>A0A1L9PH01</accession>
<keyword evidence="10" id="KW-0812">Transmembrane</keyword>
<keyword evidence="4 11" id="KW-0732">Signal</keyword>
<sequence length="460" mass="50084">MRFRGGAHLAIALHILQLSHVFALDLDLNSQESIKDAGDTAAYNMMTWYKSNETDNPGFIKRSWWTGAALYLACLNYWHATNDTTYNEDVSVGLEHQAGEDGNYNPSWVQGVGNDDQMFWGLAAITAAEYNFPNRPNADTWLTLAIRVFNDQKDTGHGGWEETICGGGVRWQKDVWQGGYTMKNSVSNGGFFMLAARIAWFTQQDKYAEWAEKVWDWATDVNLVNNKTWAVGDSVSQGKDGGCSGPDNMRWTYNYGTFLSGAAYMYAYTNESKWLDRTSNLVDSLFTTFVQPKHGGVIADPCEATGVCEQDANRPLFKGLTVSWLSDTALIIPSLKDKILPKLEASAQGAAKSCTGDGKSLCGNRWYGGNDGQNSMENAITGSQMMSAVMVKYMGNSSKPVSVATGGNGTSDPDAVTGQDSGPKFRPITMGDRAGSGILTVLCVAAMISAVVFLFSDPAP</sequence>
<dbReference type="AlphaFoldDB" id="A0A1L9PH01"/>
<keyword evidence="10" id="KW-1133">Transmembrane helix</keyword>
<feature type="signal peptide" evidence="11">
    <location>
        <begin position="1"/>
        <end position="23"/>
    </location>
</feature>
<proteinExistence type="inferred from homology"/>
<dbReference type="EMBL" id="KV878127">
    <property type="protein sequence ID" value="OJJ00807.1"/>
    <property type="molecule type" value="Genomic_DNA"/>
</dbReference>
<dbReference type="GO" id="GO:0009272">
    <property type="term" value="P:fungal-type cell wall biogenesis"/>
    <property type="evidence" value="ECO:0007669"/>
    <property type="project" value="TreeGrafter"/>
</dbReference>
<evidence type="ECO:0000256" key="6">
    <source>
        <dbReference type="ARBA" id="ARBA00023180"/>
    </source>
</evidence>
<dbReference type="InterPro" id="IPR014480">
    <property type="entry name" value="Mannan-1_6-alpha_mannosidase"/>
</dbReference>